<reference evidence="2 3" key="1">
    <citation type="submission" date="2019-12" db="EMBL/GenBank/DDBJ databases">
        <title>Strain KN286 was isolated from seawater, which was collected from Caroline Seamount in the tropical western Pacific.</title>
        <authorList>
            <person name="Wang Q."/>
        </authorList>
    </citation>
    <scope>NUCLEOTIDE SEQUENCE [LARGE SCALE GENOMIC DNA]</scope>
    <source>
        <strain evidence="2 3">KN286</strain>
    </source>
</reference>
<name>A0A6B0TS76_9RHOB</name>
<comment type="caution">
    <text evidence="2">The sequence shown here is derived from an EMBL/GenBank/DDBJ whole genome shotgun (WGS) entry which is preliminary data.</text>
</comment>
<dbReference type="InterPro" id="IPR010753">
    <property type="entry name" value="DUF1330"/>
</dbReference>
<proteinExistence type="predicted"/>
<dbReference type="Pfam" id="PF07045">
    <property type="entry name" value="DUF1330"/>
    <property type="match status" value="1"/>
</dbReference>
<sequence>MTAYLIVDTKISDPDAYEEYKRLARPIAEKFGGRYLARGGAMEVIEADLWSPTRMVLIAFPDMESARGFIDSPEYAPVKPIRHANADCTMVLFEGTGA</sequence>
<dbReference type="SUPFAM" id="SSF54909">
    <property type="entry name" value="Dimeric alpha+beta barrel"/>
    <property type="match status" value="1"/>
</dbReference>
<dbReference type="Proteomes" id="UP000436016">
    <property type="component" value="Unassembled WGS sequence"/>
</dbReference>
<accession>A0A6B0TS76</accession>
<protein>
    <submittedName>
        <fullName evidence="2">DUF1330 domain-containing protein</fullName>
    </submittedName>
</protein>
<dbReference type="InterPro" id="IPR011008">
    <property type="entry name" value="Dimeric_a/b-barrel"/>
</dbReference>
<evidence type="ECO:0000259" key="1">
    <source>
        <dbReference type="Pfam" id="PF07045"/>
    </source>
</evidence>
<evidence type="ECO:0000313" key="2">
    <source>
        <dbReference type="EMBL" id="MXU65589.1"/>
    </source>
</evidence>
<evidence type="ECO:0000313" key="3">
    <source>
        <dbReference type="Proteomes" id="UP000436016"/>
    </source>
</evidence>
<organism evidence="2 3">
    <name type="scientific">Oceanomicrobium pacificus</name>
    <dbReference type="NCBI Taxonomy" id="2692916"/>
    <lineage>
        <taxon>Bacteria</taxon>
        <taxon>Pseudomonadati</taxon>
        <taxon>Pseudomonadota</taxon>
        <taxon>Alphaproteobacteria</taxon>
        <taxon>Rhodobacterales</taxon>
        <taxon>Paracoccaceae</taxon>
        <taxon>Oceanomicrobium</taxon>
    </lineage>
</organism>
<dbReference type="RefSeq" id="WP_160854193.1">
    <property type="nucleotide sequence ID" value="NZ_WUWG01000003.1"/>
</dbReference>
<dbReference type="PANTHER" id="PTHR41521">
    <property type="match status" value="1"/>
</dbReference>
<dbReference type="PANTHER" id="PTHR41521:SF4">
    <property type="entry name" value="BLR0684 PROTEIN"/>
    <property type="match status" value="1"/>
</dbReference>
<gene>
    <name evidence="2" type="ORF">GSH16_09020</name>
</gene>
<feature type="domain" description="DUF1330" evidence="1">
    <location>
        <begin position="2"/>
        <end position="95"/>
    </location>
</feature>
<dbReference type="Gene3D" id="3.30.70.100">
    <property type="match status" value="1"/>
</dbReference>
<dbReference type="EMBL" id="WUWG01000003">
    <property type="protein sequence ID" value="MXU65589.1"/>
    <property type="molecule type" value="Genomic_DNA"/>
</dbReference>
<keyword evidence="3" id="KW-1185">Reference proteome</keyword>
<dbReference type="AlphaFoldDB" id="A0A6B0TS76"/>